<dbReference type="GO" id="GO:0004803">
    <property type="term" value="F:transposase activity"/>
    <property type="evidence" value="ECO:0007669"/>
    <property type="project" value="TreeGrafter"/>
</dbReference>
<dbReference type="Gene3D" id="3.30.420.10">
    <property type="entry name" value="Ribonuclease H-like superfamily/Ribonuclease H"/>
    <property type="match status" value="1"/>
</dbReference>
<dbReference type="InterPro" id="IPR001584">
    <property type="entry name" value="Integrase_cat-core"/>
</dbReference>
<evidence type="ECO:0000313" key="4">
    <source>
        <dbReference type="Proteomes" id="UP000219335"/>
    </source>
</evidence>
<accession>A0A286ABW0</accession>
<dbReference type="InterPro" id="IPR012337">
    <property type="entry name" value="RNaseH-like_sf"/>
</dbReference>
<dbReference type="SUPFAM" id="SSF53098">
    <property type="entry name" value="Ribonuclease H-like"/>
    <property type="match status" value="1"/>
</dbReference>
<dbReference type="PROSITE" id="PS50994">
    <property type="entry name" value="INTEGRASE"/>
    <property type="match status" value="1"/>
</dbReference>
<dbReference type="NCBIfam" id="NF033563">
    <property type="entry name" value="transpos_IS30"/>
    <property type="match status" value="1"/>
</dbReference>
<dbReference type="GO" id="GO:0003676">
    <property type="term" value="F:nucleic acid binding"/>
    <property type="evidence" value="ECO:0007669"/>
    <property type="project" value="InterPro"/>
</dbReference>
<organism evidence="3 4">
    <name type="scientific">Nitrosomonas ureae</name>
    <dbReference type="NCBI Taxonomy" id="44577"/>
    <lineage>
        <taxon>Bacteria</taxon>
        <taxon>Pseudomonadati</taxon>
        <taxon>Pseudomonadota</taxon>
        <taxon>Betaproteobacteria</taxon>
        <taxon>Nitrosomonadales</taxon>
        <taxon>Nitrosomonadaceae</taxon>
        <taxon>Nitrosomonas</taxon>
    </lineage>
</organism>
<dbReference type="InterPro" id="IPR051917">
    <property type="entry name" value="Transposase-Integrase"/>
</dbReference>
<dbReference type="GO" id="GO:0005829">
    <property type="term" value="C:cytosol"/>
    <property type="evidence" value="ECO:0007669"/>
    <property type="project" value="TreeGrafter"/>
</dbReference>
<dbReference type="EMBL" id="OCMU01000001">
    <property type="protein sequence ID" value="SOD19394.1"/>
    <property type="molecule type" value="Genomic_DNA"/>
</dbReference>
<dbReference type="PANTHER" id="PTHR10948:SF23">
    <property type="entry name" value="TRANSPOSASE INSI FOR INSERTION SEQUENCE ELEMENT IS30A-RELATED"/>
    <property type="match status" value="1"/>
</dbReference>
<reference evidence="3 4" key="1">
    <citation type="submission" date="2017-09" db="EMBL/GenBank/DDBJ databases">
        <authorList>
            <person name="Ehlers B."/>
            <person name="Leendertz F.H."/>
        </authorList>
    </citation>
    <scope>NUCLEOTIDE SEQUENCE [LARGE SCALE GENOMIC DNA]</scope>
    <source>
        <strain evidence="3 4">Nm42</strain>
    </source>
</reference>
<name>A0A286ABW0_9PROT</name>
<evidence type="ECO:0000259" key="2">
    <source>
        <dbReference type="PROSITE" id="PS50994"/>
    </source>
</evidence>
<dbReference type="InterPro" id="IPR036397">
    <property type="entry name" value="RNaseH_sf"/>
</dbReference>
<sequence length="254" mass="29041">MNYTHLTREERYQIYALKKAGHSQSEIATVIDRSVSTISRELARNCGARGYRPKQAHNKAVERKAINARAIDDATWQFAQEKLMLQRSPDQISNYADISIETVYQRVYADKRNGGILWKNLCCQKQRRKRYGKTDRRGIIPNRQSIEQRPAIVDARSRIGDWEADTIIGKNHRQAIVSLVERKTGYTLIRKVERKTAEAVIKATTRLLKPHRRRVHTITSDNGLPAESTDIYLKNIPGTCTVPNNKSRPSAACT</sequence>
<dbReference type="RefSeq" id="WP_097105811.1">
    <property type="nucleotide sequence ID" value="NZ_OCMU01000001.1"/>
</dbReference>
<dbReference type="GO" id="GO:0006310">
    <property type="term" value="P:DNA recombination"/>
    <property type="evidence" value="ECO:0007669"/>
    <property type="project" value="UniProtKB-KW"/>
</dbReference>
<protein>
    <submittedName>
        <fullName evidence="3">Transposase, IS30 family</fullName>
    </submittedName>
</protein>
<dbReference type="InterPro" id="IPR053392">
    <property type="entry name" value="Transposase_IS30-like"/>
</dbReference>
<dbReference type="Gene3D" id="1.10.10.60">
    <property type="entry name" value="Homeodomain-like"/>
    <property type="match status" value="1"/>
</dbReference>
<dbReference type="GO" id="GO:0015074">
    <property type="term" value="P:DNA integration"/>
    <property type="evidence" value="ECO:0007669"/>
    <property type="project" value="InterPro"/>
</dbReference>
<evidence type="ECO:0000256" key="1">
    <source>
        <dbReference type="ARBA" id="ARBA00023172"/>
    </source>
</evidence>
<evidence type="ECO:0000313" key="3">
    <source>
        <dbReference type="EMBL" id="SOD19394.1"/>
    </source>
</evidence>
<dbReference type="Proteomes" id="UP000219335">
    <property type="component" value="Unassembled WGS sequence"/>
</dbReference>
<feature type="domain" description="Integrase catalytic" evidence="2">
    <location>
        <begin position="146"/>
        <end position="254"/>
    </location>
</feature>
<dbReference type="PANTHER" id="PTHR10948">
    <property type="entry name" value="TRANSPOSASE"/>
    <property type="match status" value="1"/>
</dbReference>
<dbReference type="AlphaFoldDB" id="A0A286ABW0"/>
<gene>
    <name evidence="3" type="ORF">SAMN06297164_2381</name>
</gene>
<dbReference type="GO" id="GO:0032196">
    <property type="term" value="P:transposition"/>
    <property type="evidence" value="ECO:0007669"/>
    <property type="project" value="TreeGrafter"/>
</dbReference>
<dbReference type="InterPro" id="IPR025246">
    <property type="entry name" value="IS30-like_HTH"/>
</dbReference>
<keyword evidence="1" id="KW-0233">DNA recombination</keyword>
<proteinExistence type="predicted"/>
<dbReference type="Pfam" id="PF13936">
    <property type="entry name" value="HTH_38"/>
    <property type="match status" value="1"/>
</dbReference>